<dbReference type="InterPro" id="IPR036390">
    <property type="entry name" value="WH_DNA-bd_sf"/>
</dbReference>
<feature type="domain" description="Helix-turn-helix type 11" evidence="1">
    <location>
        <begin position="6"/>
        <end position="62"/>
    </location>
</feature>
<proteinExistence type="predicted"/>
<evidence type="ECO:0000313" key="4">
    <source>
        <dbReference type="Proteomes" id="UP001304340"/>
    </source>
</evidence>
<dbReference type="EMBL" id="CP138359">
    <property type="protein sequence ID" value="WPF82137.1"/>
    <property type="molecule type" value="Genomic_DNA"/>
</dbReference>
<dbReference type="Proteomes" id="UP001304340">
    <property type="component" value="Chromosome"/>
</dbReference>
<dbReference type="RefSeq" id="WP_319157283.1">
    <property type="nucleotide sequence ID" value="NZ_CP138359.1"/>
</dbReference>
<name>A0AAF0Z3G3_9MICO</name>
<organism evidence="3 4">
    <name type="scientific">Sanguibacter biliveldensis</name>
    <dbReference type="NCBI Taxonomy" id="3030830"/>
    <lineage>
        <taxon>Bacteria</taxon>
        <taxon>Bacillati</taxon>
        <taxon>Actinomycetota</taxon>
        <taxon>Actinomycetes</taxon>
        <taxon>Micrococcales</taxon>
        <taxon>Sanguibacteraceae</taxon>
        <taxon>Sanguibacter</taxon>
    </lineage>
</organism>
<dbReference type="SUPFAM" id="SSF46785">
    <property type="entry name" value="Winged helix' DNA-binding domain"/>
    <property type="match status" value="1"/>
</dbReference>
<dbReference type="InterPro" id="IPR051534">
    <property type="entry name" value="CBASS_pafABC_assoc_protein"/>
</dbReference>
<dbReference type="Pfam" id="PF13280">
    <property type="entry name" value="WYL"/>
    <property type="match status" value="1"/>
</dbReference>
<dbReference type="InterPro" id="IPR036388">
    <property type="entry name" value="WH-like_DNA-bd_sf"/>
</dbReference>
<reference evidence="4" key="1">
    <citation type="submission" date="2023-11" db="EMBL/GenBank/DDBJ databases">
        <authorList>
            <person name="Helweg L.P."/>
            <person name="Kiel A."/>
            <person name="Hitz F."/>
            <person name="Ruckert-Reed C."/>
            <person name="Busche T."/>
            <person name="Kaltschmidt B."/>
            <person name="Kaltschmidt C."/>
        </authorList>
    </citation>
    <scope>NUCLEOTIDE SEQUENCE [LARGE SCALE GENOMIC DNA]</scope>
    <source>
        <strain evidence="4">4.1</strain>
    </source>
</reference>
<dbReference type="PANTHER" id="PTHR34580:SF3">
    <property type="entry name" value="PROTEIN PAFB"/>
    <property type="match status" value="1"/>
</dbReference>
<dbReference type="KEGG" id="sbil:SANBI_003472"/>
<keyword evidence="4" id="KW-1185">Reference proteome</keyword>
<evidence type="ECO:0000259" key="1">
    <source>
        <dbReference type="Pfam" id="PF08279"/>
    </source>
</evidence>
<dbReference type="PROSITE" id="PS52050">
    <property type="entry name" value="WYL"/>
    <property type="match status" value="1"/>
</dbReference>
<dbReference type="AlphaFoldDB" id="A0AAF0Z3G3"/>
<feature type="domain" description="WYL" evidence="2">
    <location>
        <begin position="151"/>
        <end position="216"/>
    </location>
</feature>
<evidence type="ECO:0000313" key="3">
    <source>
        <dbReference type="EMBL" id="WPF82137.1"/>
    </source>
</evidence>
<protein>
    <submittedName>
        <fullName evidence="3">WYL domain-containing protein</fullName>
    </submittedName>
</protein>
<dbReference type="PANTHER" id="PTHR34580">
    <property type="match status" value="1"/>
</dbReference>
<sequence length="242" mass="25690">MDKTERLYAVAEELRRVGPSGTTGARLARLLEVSIRTVKRDVSALQQAGLPIWAQAGPGGGYVLDASASLPPLNFTPQQAVAVAVALASLPPASPFAVDAVAAQRKVWDALGPQSQASAAELASRVWVAHGARRPAAEGHPSPADGSRQQTLRAVEQSLARSTVLAVRYRDSAGAETARRVEPVILAHTGTAWYLVAWCRSRRGIRWFRLERIARADLTAETFVPRPVAEAGEPPEGAAPVG</sequence>
<gene>
    <name evidence="3" type="ORF">SANBI_003472</name>
</gene>
<evidence type="ECO:0000259" key="2">
    <source>
        <dbReference type="Pfam" id="PF13280"/>
    </source>
</evidence>
<dbReference type="InterPro" id="IPR026881">
    <property type="entry name" value="WYL_dom"/>
</dbReference>
<dbReference type="InterPro" id="IPR013196">
    <property type="entry name" value="HTH_11"/>
</dbReference>
<dbReference type="Gene3D" id="1.10.10.10">
    <property type="entry name" value="Winged helix-like DNA-binding domain superfamily/Winged helix DNA-binding domain"/>
    <property type="match status" value="1"/>
</dbReference>
<accession>A0AAF0Z3G3</accession>
<dbReference type="Pfam" id="PF08279">
    <property type="entry name" value="HTH_11"/>
    <property type="match status" value="1"/>
</dbReference>